<dbReference type="EMBL" id="LHYC01000019">
    <property type="protein sequence ID" value="KXB05367.1"/>
    <property type="molecule type" value="Genomic_DNA"/>
</dbReference>
<keyword evidence="2" id="KW-1185">Reference proteome</keyword>
<name>A0A133VG15_9EURY</name>
<reference evidence="1 2" key="1">
    <citation type="journal article" date="2016" name="Sci. Rep.">
        <title>Metabolic traits of an uncultured archaeal lineage -MSBL1- from brine pools of the Red Sea.</title>
        <authorList>
            <person name="Mwirichia R."/>
            <person name="Alam I."/>
            <person name="Rashid M."/>
            <person name="Vinu M."/>
            <person name="Ba-Alawi W."/>
            <person name="Anthony Kamau A."/>
            <person name="Kamanda Ngugi D."/>
            <person name="Goker M."/>
            <person name="Klenk H.P."/>
            <person name="Bajic V."/>
            <person name="Stingl U."/>
        </authorList>
    </citation>
    <scope>NUCLEOTIDE SEQUENCE [LARGE SCALE GENOMIC DNA]</scope>
    <source>
        <strain evidence="1">SCGC-AAA382A03</strain>
    </source>
</reference>
<evidence type="ECO:0000313" key="1">
    <source>
        <dbReference type="EMBL" id="KXB05367.1"/>
    </source>
</evidence>
<comment type="caution">
    <text evidence="1">The sequence shown here is derived from an EMBL/GenBank/DDBJ whole genome shotgun (WGS) entry which is preliminary data.</text>
</comment>
<evidence type="ECO:0000313" key="2">
    <source>
        <dbReference type="Proteomes" id="UP000070549"/>
    </source>
</evidence>
<dbReference type="Proteomes" id="UP000070549">
    <property type="component" value="Unassembled WGS sequence"/>
</dbReference>
<proteinExistence type="predicted"/>
<gene>
    <name evidence="1" type="ORF">AKJ49_00940</name>
</gene>
<organism evidence="1 2">
    <name type="scientific">candidate division MSBL1 archaeon SCGC-AAA382A03</name>
    <dbReference type="NCBI Taxonomy" id="1698278"/>
    <lineage>
        <taxon>Archaea</taxon>
        <taxon>Methanobacteriati</taxon>
        <taxon>Methanobacteriota</taxon>
        <taxon>candidate division MSBL1</taxon>
    </lineage>
</organism>
<sequence length="74" mass="8639">MSKFLIAEQPAEEKSIFYNFGVIEADDEEEAEAKYLKNIDVDQKNTDLDIFNLDEIDTDFYYYLEVDMGKVKGL</sequence>
<protein>
    <submittedName>
        <fullName evidence="1">Uncharacterized protein</fullName>
    </submittedName>
</protein>
<dbReference type="AlphaFoldDB" id="A0A133VG15"/>
<accession>A0A133VG15</accession>